<dbReference type="GO" id="GO:0046943">
    <property type="term" value="F:carboxylic acid transmembrane transporter activity"/>
    <property type="evidence" value="ECO:0007669"/>
    <property type="project" value="TreeGrafter"/>
</dbReference>
<evidence type="ECO:0000256" key="5">
    <source>
        <dbReference type="SAM" id="Phobius"/>
    </source>
</evidence>
<reference evidence="8" key="1">
    <citation type="submission" date="2015-08" db="EMBL/GenBank/DDBJ databases">
        <title>Complete Genome Sequence of Azospirillum thiophilum BV-S.</title>
        <authorList>
            <person name="Fomenkov A."/>
            <person name="Vincze T."/>
            <person name="Grabovich M."/>
            <person name="Dubinina G."/>
            <person name="Orlova M."/>
            <person name="Belousova E."/>
            <person name="Roberts R.J."/>
        </authorList>
    </citation>
    <scope>NUCLEOTIDE SEQUENCE [LARGE SCALE GENOMIC DNA]</scope>
    <source>
        <strain evidence="8">BV-S</strain>
    </source>
</reference>
<keyword evidence="3 5" id="KW-1133">Transmembrane helix</keyword>
<dbReference type="InterPro" id="IPR036259">
    <property type="entry name" value="MFS_trans_sf"/>
</dbReference>
<feature type="transmembrane region" description="Helical" evidence="5">
    <location>
        <begin position="74"/>
        <end position="92"/>
    </location>
</feature>
<feature type="transmembrane region" description="Helical" evidence="5">
    <location>
        <begin position="321"/>
        <end position="339"/>
    </location>
</feature>
<feature type="transmembrane region" description="Helical" evidence="5">
    <location>
        <begin position="104"/>
        <end position="123"/>
    </location>
</feature>
<feature type="transmembrane region" description="Helical" evidence="5">
    <location>
        <begin position="381"/>
        <end position="402"/>
    </location>
</feature>
<feature type="transmembrane region" description="Helical" evidence="5">
    <location>
        <begin position="170"/>
        <end position="190"/>
    </location>
</feature>
<feature type="transmembrane region" description="Helical" evidence="5">
    <location>
        <begin position="414"/>
        <end position="435"/>
    </location>
</feature>
<organism evidence="7 8">
    <name type="scientific">Azospirillum thiophilum</name>
    <dbReference type="NCBI Taxonomy" id="528244"/>
    <lineage>
        <taxon>Bacteria</taxon>
        <taxon>Pseudomonadati</taxon>
        <taxon>Pseudomonadota</taxon>
        <taxon>Alphaproteobacteria</taxon>
        <taxon>Rhodospirillales</taxon>
        <taxon>Azospirillaceae</taxon>
        <taxon>Azospirillum</taxon>
    </lineage>
</organism>
<feature type="transmembrane region" description="Helical" evidence="5">
    <location>
        <begin position="447"/>
        <end position="469"/>
    </location>
</feature>
<evidence type="ECO:0000256" key="1">
    <source>
        <dbReference type="ARBA" id="ARBA00004141"/>
    </source>
</evidence>
<dbReference type="Gene3D" id="1.20.1250.20">
    <property type="entry name" value="MFS general substrate transporter like domains"/>
    <property type="match status" value="1"/>
</dbReference>
<evidence type="ECO:0000256" key="3">
    <source>
        <dbReference type="ARBA" id="ARBA00022989"/>
    </source>
</evidence>
<feature type="transmembrane region" description="Helical" evidence="5">
    <location>
        <begin position="351"/>
        <end position="369"/>
    </location>
</feature>
<evidence type="ECO:0000313" key="8">
    <source>
        <dbReference type="Proteomes" id="UP000069935"/>
    </source>
</evidence>
<dbReference type="InterPro" id="IPR005828">
    <property type="entry name" value="MFS_sugar_transport-like"/>
</dbReference>
<evidence type="ECO:0000256" key="2">
    <source>
        <dbReference type="ARBA" id="ARBA00022692"/>
    </source>
</evidence>
<evidence type="ECO:0000313" key="7">
    <source>
        <dbReference type="EMBL" id="ALG75232.1"/>
    </source>
</evidence>
<feature type="transmembrane region" description="Helical" evidence="5">
    <location>
        <begin position="36"/>
        <end position="59"/>
    </location>
</feature>
<dbReference type="RefSeq" id="WP_045585333.1">
    <property type="nucleotide sequence ID" value="NZ_CP012406.1"/>
</dbReference>
<feature type="transmembrane region" description="Helical" evidence="5">
    <location>
        <begin position="196"/>
        <end position="213"/>
    </location>
</feature>
<dbReference type="EMBL" id="CP012406">
    <property type="protein sequence ID" value="ALG75232.1"/>
    <property type="molecule type" value="Genomic_DNA"/>
</dbReference>
<keyword evidence="4 5" id="KW-0472">Membrane</keyword>
<dbReference type="PROSITE" id="PS50850">
    <property type="entry name" value="MFS"/>
    <property type="match status" value="1"/>
</dbReference>
<dbReference type="Proteomes" id="UP000069935">
    <property type="component" value="Chromosome 6"/>
</dbReference>
<accession>A0AAC8ZWC6</accession>
<name>A0AAC8ZWC6_9PROT</name>
<dbReference type="Pfam" id="PF00083">
    <property type="entry name" value="Sugar_tr"/>
    <property type="match status" value="1"/>
</dbReference>
<feature type="transmembrane region" description="Helical" evidence="5">
    <location>
        <begin position="286"/>
        <end position="309"/>
    </location>
</feature>
<proteinExistence type="predicted"/>
<evidence type="ECO:0000259" key="6">
    <source>
        <dbReference type="PROSITE" id="PS50850"/>
    </source>
</evidence>
<keyword evidence="2 5" id="KW-0812">Transmembrane</keyword>
<feature type="domain" description="Major facilitator superfamily (MFS) profile" evidence="6">
    <location>
        <begin position="31"/>
        <end position="472"/>
    </location>
</feature>
<dbReference type="InterPro" id="IPR020846">
    <property type="entry name" value="MFS_dom"/>
</dbReference>
<keyword evidence="8" id="KW-1185">Reference proteome</keyword>
<dbReference type="KEGG" id="ati:AL072_30385"/>
<reference evidence="7 8" key="2">
    <citation type="journal article" date="2016" name="Genome Announc.">
        <title>Complete Genome Sequence of a Strain of Azospirillum thiophilum Isolated from a Sulfide Spring.</title>
        <authorList>
            <person name="Fomenkov A."/>
            <person name="Vincze T."/>
            <person name="Grabovich M."/>
            <person name="Anton B.P."/>
            <person name="Dubinina G."/>
            <person name="Orlova M."/>
            <person name="Belousova E."/>
            <person name="Roberts R.J."/>
        </authorList>
    </citation>
    <scope>NUCLEOTIDE SEQUENCE [LARGE SCALE GENOMIC DNA]</scope>
    <source>
        <strain evidence="7 8">BV-S</strain>
    </source>
</reference>
<sequence>MTIGPRAAVTDAARTNIGAVSSLVPARMDRLPWARFHWLVVIGLGVSWILDGIEIQLISASGYKDSLGMSSAEVGFAGTIYLIGQVVGALVFGRLTDRWGRKRLFIATLALYLIASGIAGFAWTPWFLYAWRFVAGMGIGGEYAAINSAIDELIPARYRGRVDIAVNGTYWGGAMIGALGSVFLLDHALIPEDIGWRIAFFIGPLLGLVIIQLRRHIPESPRWMVTHGREAEAERIVDGIEASVRAQGKILTPVDPGRSMRIIPEESVSYSQLVDVFFRQYPSRTILGVTMMITQSFLYNAIFFTYALVLQNFYHLDSPQTALYFFPFAAGNLIGPLLLGPLFDTVGRRRMIFSTYLLAGSVLLVSAFLFRQGALTADTHTIFWCVSFFFASAGASSAYLTVSEIFPLEVRAQAISYFFAIAQVVGSTGPLLFGWLVGEGTERDPLFWGYVLGSVVMMFGGVVALVYGVDAEGKGLEDIAEPLTKADRDRPALARLRFRRPRAVQE</sequence>
<gene>
    <name evidence="7" type="ORF">AL072_30385</name>
</gene>
<dbReference type="PANTHER" id="PTHR23508:SF10">
    <property type="entry name" value="CARBOXYLIC ACID TRANSPORTER PROTEIN HOMOLOG"/>
    <property type="match status" value="1"/>
</dbReference>
<dbReference type="SUPFAM" id="SSF103473">
    <property type="entry name" value="MFS general substrate transporter"/>
    <property type="match status" value="1"/>
</dbReference>
<dbReference type="CDD" id="cd17316">
    <property type="entry name" value="MFS_SV2_like"/>
    <property type="match status" value="1"/>
</dbReference>
<evidence type="ECO:0000256" key="4">
    <source>
        <dbReference type="ARBA" id="ARBA00023136"/>
    </source>
</evidence>
<feature type="transmembrane region" description="Helical" evidence="5">
    <location>
        <begin position="129"/>
        <end position="150"/>
    </location>
</feature>
<dbReference type="GO" id="GO:0005886">
    <property type="term" value="C:plasma membrane"/>
    <property type="evidence" value="ECO:0007669"/>
    <property type="project" value="TreeGrafter"/>
</dbReference>
<protein>
    <submittedName>
        <fullName evidence="7">MFS transporter</fullName>
    </submittedName>
</protein>
<dbReference type="PANTHER" id="PTHR23508">
    <property type="entry name" value="CARBOXYLIC ACID TRANSPORTER PROTEIN HOMOLOG"/>
    <property type="match status" value="1"/>
</dbReference>
<comment type="subcellular location">
    <subcellularLocation>
        <location evidence="1">Membrane</location>
        <topology evidence="1">Multi-pass membrane protein</topology>
    </subcellularLocation>
</comment>
<dbReference type="AlphaFoldDB" id="A0AAC8ZWC6"/>